<dbReference type="EMBL" id="QXQA01000002">
    <property type="protein sequence ID" value="RIX59356.1"/>
    <property type="molecule type" value="Genomic_DNA"/>
</dbReference>
<keyword evidence="3" id="KW-0449">Lipoprotein</keyword>
<protein>
    <submittedName>
        <fullName evidence="3">YhcN/YlaJ family sporulation lipoprotein</fullName>
    </submittedName>
</protein>
<dbReference type="PROSITE" id="PS51257">
    <property type="entry name" value="PROKAR_LIPOPROTEIN"/>
    <property type="match status" value="1"/>
</dbReference>
<gene>
    <name evidence="3" type="ORF">D3P08_04155</name>
</gene>
<dbReference type="GO" id="GO:0030435">
    <property type="term" value="P:sporulation resulting in formation of a cellular spore"/>
    <property type="evidence" value="ECO:0007669"/>
    <property type="project" value="InterPro"/>
</dbReference>
<organism evidence="3 4">
    <name type="scientific">Paenibacillus nanensis</name>
    <dbReference type="NCBI Taxonomy" id="393251"/>
    <lineage>
        <taxon>Bacteria</taxon>
        <taxon>Bacillati</taxon>
        <taxon>Bacillota</taxon>
        <taxon>Bacilli</taxon>
        <taxon>Bacillales</taxon>
        <taxon>Paenibacillaceae</taxon>
        <taxon>Paenibacillus</taxon>
    </lineage>
</organism>
<evidence type="ECO:0000256" key="1">
    <source>
        <dbReference type="SAM" id="MobiDB-lite"/>
    </source>
</evidence>
<evidence type="ECO:0000313" key="3">
    <source>
        <dbReference type="EMBL" id="RIX59356.1"/>
    </source>
</evidence>
<dbReference type="InterPro" id="IPR019076">
    <property type="entry name" value="Spore_lipoprot_YhcN/YlaJ-like"/>
</dbReference>
<feature type="chain" id="PRO_5017271072" evidence="2">
    <location>
        <begin position="23"/>
        <end position="198"/>
    </location>
</feature>
<dbReference type="OrthoDB" id="2381329at2"/>
<keyword evidence="2" id="KW-0732">Signal</keyword>
<dbReference type="AlphaFoldDB" id="A0A3A1VIB4"/>
<feature type="region of interest" description="Disordered" evidence="1">
    <location>
        <begin position="166"/>
        <end position="198"/>
    </location>
</feature>
<proteinExistence type="predicted"/>
<dbReference type="Proteomes" id="UP000266482">
    <property type="component" value="Unassembled WGS sequence"/>
</dbReference>
<dbReference type="RefSeq" id="WP_119598187.1">
    <property type="nucleotide sequence ID" value="NZ_QXQA01000002.1"/>
</dbReference>
<feature type="compositionally biased region" description="Polar residues" evidence="1">
    <location>
        <begin position="185"/>
        <end position="198"/>
    </location>
</feature>
<comment type="caution">
    <text evidence="3">The sequence shown here is derived from an EMBL/GenBank/DDBJ whole genome shotgun (WGS) entry which is preliminary data.</text>
</comment>
<evidence type="ECO:0000313" key="4">
    <source>
        <dbReference type="Proteomes" id="UP000266482"/>
    </source>
</evidence>
<reference evidence="3 4" key="1">
    <citation type="submission" date="2018-09" db="EMBL/GenBank/DDBJ databases">
        <title>Paenibacillus aracenensis nov. sp. isolated from a cave in southern Spain.</title>
        <authorList>
            <person name="Jurado V."/>
            <person name="Gutierrez-Patricio S."/>
            <person name="Gonzalez-Pimentel J.L."/>
            <person name="Miller A.Z."/>
            <person name="Laiz L."/>
            <person name="Saiz-Jimenez C."/>
        </authorList>
    </citation>
    <scope>NUCLEOTIDE SEQUENCE [LARGE SCALE GENOMIC DNA]</scope>
    <source>
        <strain evidence="3 4">DSM 22867</strain>
    </source>
</reference>
<feature type="region of interest" description="Disordered" evidence="1">
    <location>
        <begin position="24"/>
        <end position="48"/>
    </location>
</feature>
<feature type="compositionally biased region" description="Low complexity" evidence="1">
    <location>
        <begin position="31"/>
        <end position="43"/>
    </location>
</feature>
<sequence>MYKWLSAVMIIAVLTAGCGAGARNNASPSPQNNGQLQAQQNQDNGERMLSRAEVEAHLEQLARGVSGVENAHCVIVGNTAIVGIDVDGNLERSRVGTIKYSVAEAFRKDPYGVDAFVTADIDITNRLAEIGADIRNGRPLAGFAEELADIMGRLVPQVPRDIVPPAIDDQDVNKLGGPASGGNNGSQMTNRPQMQQTH</sequence>
<evidence type="ECO:0000256" key="2">
    <source>
        <dbReference type="SAM" id="SignalP"/>
    </source>
</evidence>
<feature type="signal peptide" evidence="2">
    <location>
        <begin position="1"/>
        <end position="22"/>
    </location>
</feature>
<dbReference type="InterPro" id="IPR014247">
    <property type="entry name" value="Spore_lipoprot_YhcN/YlaJ"/>
</dbReference>
<keyword evidence="4" id="KW-1185">Reference proteome</keyword>
<dbReference type="Pfam" id="PF09580">
    <property type="entry name" value="Spore_YhcN_YlaJ"/>
    <property type="match status" value="1"/>
</dbReference>
<accession>A0A3A1VIB4</accession>
<name>A0A3A1VIB4_9BACL</name>
<dbReference type="NCBIfam" id="TIGR02898">
    <property type="entry name" value="spore_YhcN_YlaJ"/>
    <property type="match status" value="1"/>
</dbReference>